<proteinExistence type="predicted"/>
<accession>A0A242JYU9</accession>
<reference evidence="3" key="1">
    <citation type="submission" date="2017-05" db="EMBL/GenBank/DDBJ databases">
        <title>The Genome Sequence of Enterococcus sp. 9E7_DIV0242.</title>
        <authorList>
            <consortium name="The Broad Institute Genomics Platform"/>
            <consortium name="The Broad Institute Genomic Center for Infectious Diseases"/>
            <person name="Earl A."/>
            <person name="Manson A."/>
            <person name="Schwartman J."/>
            <person name="Gilmore M."/>
            <person name="Abouelleil A."/>
            <person name="Cao P."/>
            <person name="Chapman S."/>
            <person name="Cusick C."/>
            <person name="Shea T."/>
            <person name="Young S."/>
            <person name="Neafsey D."/>
            <person name="Nusbaum C."/>
            <person name="Birren B."/>
        </authorList>
    </citation>
    <scope>NUCLEOTIDE SEQUENCE [LARGE SCALE GENOMIC DNA]</scope>
    <source>
        <strain evidence="3">9E7_DIV0242</strain>
    </source>
</reference>
<dbReference type="PANTHER" id="PTHR43249">
    <property type="entry name" value="UDP-N-ACETYL-2-AMINO-2-DEOXY-D-GLUCURONATE OXIDASE"/>
    <property type="match status" value="1"/>
</dbReference>
<protein>
    <recommendedName>
        <fullName evidence="6">Gfo/Idh/MocA family oxidoreductase</fullName>
    </recommendedName>
</protein>
<dbReference type="InterPro" id="IPR055170">
    <property type="entry name" value="GFO_IDH_MocA-like_dom"/>
</dbReference>
<evidence type="ECO:0000259" key="2">
    <source>
        <dbReference type="Pfam" id="PF22725"/>
    </source>
</evidence>
<dbReference type="SUPFAM" id="SSF51735">
    <property type="entry name" value="NAD(P)-binding Rossmann-fold domains"/>
    <property type="match status" value="1"/>
</dbReference>
<evidence type="ECO:0008006" key="6">
    <source>
        <dbReference type="Google" id="ProtNLM"/>
    </source>
</evidence>
<keyword evidence="5" id="KW-1185">Reference proteome</keyword>
<organism evidence="3">
    <name type="scientific">Candidatus Enterococcus clewellii</name>
    <dbReference type="NCBI Taxonomy" id="1834193"/>
    <lineage>
        <taxon>Bacteria</taxon>
        <taxon>Bacillati</taxon>
        <taxon>Bacillota</taxon>
        <taxon>Bacilli</taxon>
        <taxon>Lactobacillales</taxon>
        <taxon>Enterococcaceae</taxon>
        <taxon>Enterococcus</taxon>
    </lineage>
</organism>
<feature type="domain" description="Gfo/Idh/MocA-like oxidoreductase N-terminal" evidence="1">
    <location>
        <begin position="14"/>
        <end position="128"/>
    </location>
</feature>
<name>A0A242JYU9_9ENTE</name>
<dbReference type="SUPFAM" id="SSF55347">
    <property type="entry name" value="Glyceraldehyde-3-phosphate dehydrogenase-like, C-terminal domain"/>
    <property type="match status" value="1"/>
</dbReference>
<dbReference type="InterPro" id="IPR052515">
    <property type="entry name" value="Gfo/Idh/MocA_Oxidoreductase"/>
</dbReference>
<dbReference type="Gene3D" id="3.40.50.720">
    <property type="entry name" value="NAD(P)-binding Rossmann-like Domain"/>
    <property type="match status" value="1"/>
</dbReference>
<reference evidence="4" key="2">
    <citation type="submission" date="2017-05" db="EMBL/GenBank/DDBJ databases">
        <authorList>
            <consortium name="The Broad Institute Genomics Platform"/>
            <consortium name="The Broad Institute Genomic Center for Infectious Diseases"/>
            <person name="Earl A."/>
            <person name="Manson A."/>
            <person name="Schwartman J."/>
            <person name="Gilmore M."/>
            <person name="Abouelleil A."/>
            <person name="Cao P."/>
            <person name="Chapman S."/>
            <person name="Cusick C."/>
            <person name="Shea T."/>
            <person name="Young S."/>
            <person name="Neafsey D."/>
            <person name="Nusbaum C."/>
            <person name="Birren B."/>
        </authorList>
    </citation>
    <scope>NUCLEOTIDE SEQUENCE</scope>
    <source>
        <strain evidence="4">9E7_DIV0242</strain>
    </source>
</reference>
<dbReference type="EMBL" id="NGMM01000009">
    <property type="protein sequence ID" value="OTP09873.1"/>
    <property type="molecule type" value="Genomic_DNA"/>
</dbReference>
<dbReference type="EMBL" id="CP147247">
    <property type="protein sequence ID" value="WYJ91867.1"/>
    <property type="molecule type" value="Genomic_DNA"/>
</dbReference>
<dbReference type="InterPro" id="IPR036291">
    <property type="entry name" value="NAD(P)-bd_dom_sf"/>
</dbReference>
<feature type="domain" description="GFO/IDH/MocA-like oxidoreductase" evidence="2">
    <location>
        <begin position="140"/>
        <end position="260"/>
    </location>
</feature>
<dbReference type="GO" id="GO:0000166">
    <property type="term" value="F:nucleotide binding"/>
    <property type="evidence" value="ECO:0007669"/>
    <property type="project" value="InterPro"/>
</dbReference>
<reference evidence="4" key="3">
    <citation type="submission" date="2024-03" db="EMBL/GenBank/DDBJ databases">
        <title>The Genome Sequence of Enterococcus sp. DIV0242b.</title>
        <authorList>
            <consortium name="The Broad Institute Genomics Platform"/>
            <consortium name="The Broad Institute Microbial Omics Core"/>
            <consortium name="The Broad Institute Genomic Center for Infectious Diseases"/>
            <person name="Earl A."/>
            <person name="Manson A."/>
            <person name="Gilmore M."/>
            <person name="Schwartman J."/>
            <person name="Shea T."/>
            <person name="Abouelleil A."/>
            <person name="Cao P."/>
            <person name="Chapman S."/>
            <person name="Cusick C."/>
            <person name="Young S."/>
            <person name="Neafsey D."/>
            <person name="Nusbaum C."/>
            <person name="Birren B."/>
        </authorList>
    </citation>
    <scope>NUCLEOTIDE SEQUENCE</scope>
    <source>
        <strain evidence="4">9E7_DIV0242</strain>
    </source>
</reference>
<dbReference type="Gene3D" id="3.30.360.10">
    <property type="entry name" value="Dihydrodipicolinate Reductase, domain 2"/>
    <property type="match status" value="1"/>
</dbReference>
<dbReference type="Pfam" id="PF22725">
    <property type="entry name" value="GFO_IDH_MocA_C3"/>
    <property type="match status" value="1"/>
</dbReference>
<evidence type="ECO:0000313" key="4">
    <source>
        <dbReference type="EMBL" id="WYJ91867.1"/>
    </source>
</evidence>
<dbReference type="PANTHER" id="PTHR43249:SF1">
    <property type="entry name" value="D-GLUCOSIDE 3-DEHYDROGENASE"/>
    <property type="match status" value="1"/>
</dbReference>
<dbReference type="Proteomes" id="UP000195141">
    <property type="component" value="Chromosome"/>
</dbReference>
<sequence>MPHINTEIGGTMKKIGLIGCGHIAHTHVTAYQQAGCMLVACCDENEEKGRQFAEKYGLAFYGEYQTLLKNKQIDVVSICTPHYLHKEMTVAALEAEKHVLCEKPLALTSEEGTAVLEAVDRSKKVYGVCYQNRFNDSSLALKGLLSEQDFGELKGIKCWVTWHREKEYYLDSSWRGNKAKEGGGVLINQAIHTFDLITWLTEMPEKIKGKVMTTLLEGYIEVEDTAMATALLPTGVPVSIYATNSYSSDPTPELYFDFEKAQIKLTMDELIINGEPIIDRAATSCEVGKSYWGKGHLRLISTFLEKIDGQQNERTDCLAAADGLTSLKMVEGIYRSDEKNDWINL</sequence>
<evidence type="ECO:0000313" key="5">
    <source>
        <dbReference type="Proteomes" id="UP000195141"/>
    </source>
</evidence>
<dbReference type="Pfam" id="PF01408">
    <property type="entry name" value="GFO_IDH_MocA"/>
    <property type="match status" value="1"/>
</dbReference>
<evidence type="ECO:0000259" key="1">
    <source>
        <dbReference type="Pfam" id="PF01408"/>
    </source>
</evidence>
<evidence type="ECO:0000313" key="3">
    <source>
        <dbReference type="EMBL" id="OTP09873.1"/>
    </source>
</evidence>
<dbReference type="AlphaFoldDB" id="A0A242JYU9"/>
<dbReference type="InterPro" id="IPR000683">
    <property type="entry name" value="Gfo/Idh/MocA-like_OxRdtase_N"/>
</dbReference>
<gene>
    <name evidence="4" type="ORF">A5888_003635</name>
    <name evidence="3" type="ORF">A5888_004069</name>
</gene>